<evidence type="ECO:0000313" key="3">
    <source>
        <dbReference type="Proteomes" id="UP000271889"/>
    </source>
</evidence>
<feature type="region of interest" description="Disordered" evidence="1">
    <location>
        <begin position="1"/>
        <end position="20"/>
    </location>
</feature>
<evidence type="ECO:0000313" key="2">
    <source>
        <dbReference type="EMBL" id="VDN21068.1"/>
    </source>
</evidence>
<dbReference type="Proteomes" id="UP000271889">
    <property type="component" value="Unassembled WGS sequence"/>
</dbReference>
<organism evidence="2 3">
    <name type="scientific">Cylicostephanus goldi</name>
    <name type="common">Nematode worm</name>
    <dbReference type="NCBI Taxonomy" id="71465"/>
    <lineage>
        <taxon>Eukaryota</taxon>
        <taxon>Metazoa</taxon>
        <taxon>Ecdysozoa</taxon>
        <taxon>Nematoda</taxon>
        <taxon>Chromadorea</taxon>
        <taxon>Rhabditida</taxon>
        <taxon>Rhabditina</taxon>
        <taxon>Rhabditomorpha</taxon>
        <taxon>Strongyloidea</taxon>
        <taxon>Strongylidae</taxon>
        <taxon>Cylicostephanus</taxon>
    </lineage>
</organism>
<dbReference type="EMBL" id="UYRV01105388">
    <property type="protein sequence ID" value="VDN21068.1"/>
    <property type="molecule type" value="Genomic_DNA"/>
</dbReference>
<gene>
    <name evidence="2" type="ORF">CGOC_LOCUS8939</name>
</gene>
<dbReference type="AlphaFoldDB" id="A0A3P7MF43"/>
<protein>
    <submittedName>
        <fullName evidence="2">Uncharacterized protein</fullName>
    </submittedName>
</protein>
<keyword evidence="3" id="KW-1185">Reference proteome</keyword>
<reference evidence="2 3" key="1">
    <citation type="submission" date="2018-11" db="EMBL/GenBank/DDBJ databases">
        <authorList>
            <consortium name="Pathogen Informatics"/>
        </authorList>
    </citation>
    <scope>NUCLEOTIDE SEQUENCE [LARGE SCALE GENOMIC DNA]</scope>
</reference>
<proteinExistence type="predicted"/>
<name>A0A3P7MF43_CYLGO</name>
<accession>A0A3P7MF43</accession>
<dbReference type="OrthoDB" id="10597573at2759"/>
<evidence type="ECO:0000256" key="1">
    <source>
        <dbReference type="SAM" id="MobiDB-lite"/>
    </source>
</evidence>
<sequence>MSSDEEQRVRGANAKKEEERRFAQLAKEKIAQWVDEGRMEPLPVIEQVSRGITENMKRASVDLRLVPAPMNIREYNIMKAMIDQLTAGGIPVYGQIHQPAWEAMPYQESAEVSHAPRLDPAVRQHQGLIEDRSAAVNPSTVGSLTYGAPVIPRQELYMTPVDTLYLDWMLEADRKLKLWRRLPLELHPLLKQFATHIETRVLLPDLGSEKGEIVVLRGRAHYESYITRFMIVAMRARQRHGHPSSYCDR</sequence>